<keyword evidence="7" id="KW-0009">Actin-binding</keyword>
<dbReference type="PROSITE" id="PS50294">
    <property type="entry name" value="WD_REPEATS_REGION"/>
    <property type="match status" value="1"/>
</dbReference>
<dbReference type="GO" id="GO:0005885">
    <property type="term" value="C:Arp2/3 protein complex"/>
    <property type="evidence" value="ECO:0007669"/>
    <property type="project" value="InterPro"/>
</dbReference>
<dbReference type="SUPFAM" id="SSF50978">
    <property type="entry name" value="WD40 repeat-like"/>
    <property type="match status" value="1"/>
</dbReference>
<dbReference type="GO" id="GO:0051015">
    <property type="term" value="F:actin filament binding"/>
    <property type="evidence" value="ECO:0007669"/>
    <property type="project" value="TreeGrafter"/>
</dbReference>
<feature type="coiled-coil region" evidence="11">
    <location>
        <begin position="186"/>
        <end position="234"/>
    </location>
</feature>
<protein>
    <submittedName>
        <fullName evidence="12">Actin-related protein 2/3 complex subunit 1A</fullName>
    </submittedName>
</protein>
<organism evidence="12 13">
    <name type="scientific">Fukomys damarensis</name>
    <name type="common">Damaraland mole rat</name>
    <name type="synonym">Cryptomys damarensis</name>
    <dbReference type="NCBI Taxonomy" id="885580"/>
    <lineage>
        <taxon>Eukaryota</taxon>
        <taxon>Metazoa</taxon>
        <taxon>Chordata</taxon>
        <taxon>Craniata</taxon>
        <taxon>Vertebrata</taxon>
        <taxon>Euteleostomi</taxon>
        <taxon>Mammalia</taxon>
        <taxon>Eutheria</taxon>
        <taxon>Euarchontoglires</taxon>
        <taxon>Glires</taxon>
        <taxon>Rodentia</taxon>
        <taxon>Hystricomorpha</taxon>
        <taxon>Bathyergidae</taxon>
        <taxon>Fukomys</taxon>
    </lineage>
</organism>
<dbReference type="PANTHER" id="PTHR10709:SF11">
    <property type="entry name" value="ACTIN-RELATED PROTEIN 2_3 COMPLEX SUBUNIT 1A"/>
    <property type="match status" value="1"/>
</dbReference>
<dbReference type="Proteomes" id="UP000028990">
    <property type="component" value="Unassembled WGS sequence"/>
</dbReference>
<dbReference type="PROSITE" id="PS50082">
    <property type="entry name" value="WD_REPEATS_2"/>
    <property type="match status" value="1"/>
</dbReference>
<gene>
    <name evidence="12" type="ORF">H920_13256</name>
</gene>
<dbReference type="GO" id="GO:0005634">
    <property type="term" value="C:nucleus"/>
    <property type="evidence" value="ECO:0007669"/>
    <property type="project" value="UniProtKB-SubCell"/>
</dbReference>
<keyword evidence="9" id="KW-0539">Nucleus</keyword>
<evidence type="ECO:0000313" key="12">
    <source>
        <dbReference type="EMBL" id="KFO25310.1"/>
    </source>
</evidence>
<dbReference type="InterPro" id="IPR015943">
    <property type="entry name" value="WD40/YVTN_repeat-like_dom_sf"/>
</dbReference>
<evidence type="ECO:0000256" key="11">
    <source>
        <dbReference type="SAM" id="Coils"/>
    </source>
</evidence>
<dbReference type="InterPro" id="IPR017383">
    <property type="entry name" value="ARPC1"/>
</dbReference>
<dbReference type="InterPro" id="IPR001680">
    <property type="entry name" value="WD40_rpt"/>
</dbReference>
<dbReference type="GO" id="GO:0034314">
    <property type="term" value="P:Arp2/3 complex-mediated actin nucleation"/>
    <property type="evidence" value="ECO:0007669"/>
    <property type="project" value="InterPro"/>
</dbReference>
<evidence type="ECO:0000256" key="3">
    <source>
        <dbReference type="ARBA" id="ARBA00006260"/>
    </source>
</evidence>
<keyword evidence="6" id="KW-0677">Repeat</keyword>
<dbReference type="PANTHER" id="PTHR10709">
    <property type="entry name" value="ACTIN-RELATED PROTEIN 2/3 COMPLEX SUBUNIT 1"/>
    <property type="match status" value="1"/>
</dbReference>
<comment type="subcellular location">
    <subcellularLocation>
        <location evidence="2">Cytoplasm</location>
        <location evidence="2">Cytoskeleton</location>
    </subcellularLocation>
    <subcellularLocation>
        <location evidence="1">Nucleus</location>
    </subcellularLocation>
</comment>
<feature type="coiled-coil region" evidence="11">
    <location>
        <begin position="90"/>
        <end position="117"/>
    </location>
</feature>
<accession>A0A091D4Z7</accession>
<evidence type="ECO:0000256" key="6">
    <source>
        <dbReference type="ARBA" id="ARBA00022737"/>
    </source>
</evidence>
<evidence type="ECO:0000256" key="9">
    <source>
        <dbReference type="ARBA" id="ARBA00023242"/>
    </source>
</evidence>
<dbReference type="EMBL" id="KN123370">
    <property type="protein sequence ID" value="KFO25310.1"/>
    <property type="molecule type" value="Genomic_DNA"/>
</dbReference>
<evidence type="ECO:0000256" key="2">
    <source>
        <dbReference type="ARBA" id="ARBA00004245"/>
    </source>
</evidence>
<dbReference type="Gene3D" id="2.130.10.10">
    <property type="entry name" value="YVTN repeat-like/Quinoprotein amine dehydrogenase"/>
    <property type="match status" value="1"/>
</dbReference>
<dbReference type="FunFam" id="2.130.10.10:FF:000030">
    <property type="entry name" value="Actin-related protein 2/3 complex subunit"/>
    <property type="match status" value="1"/>
</dbReference>
<dbReference type="SUPFAM" id="SSF90257">
    <property type="entry name" value="Myosin rod fragments"/>
    <property type="match status" value="1"/>
</dbReference>
<dbReference type="AlphaFoldDB" id="A0A091D4Z7"/>
<keyword evidence="5 10" id="KW-0853">WD repeat</keyword>
<evidence type="ECO:0000256" key="8">
    <source>
        <dbReference type="ARBA" id="ARBA00023212"/>
    </source>
</evidence>
<evidence type="ECO:0000256" key="10">
    <source>
        <dbReference type="PROSITE-ProRule" id="PRU00221"/>
    </source>
</evidence>
<dbReference type="Pfam" id="PF00400">
    <property type="entry name" value="WD40"/>
    <property type="match status" value="2"/>
</dbReference>
<keyword evidence="4" id="KW-0963">Cytoplasm</keyword>
<dbReference type="eggNOG" id="KOG1523">
    <property type="taxonomic scope" value="Eukaryota"/>
</dbReference>
<dbReference type="SMART" id="SM00320">
    <property type="entry name" value="WD40"/>
    <property type="match status" value="7"/>
</dbReference>
<dbReference type="InterPro" id="IPR036322">
    <property type="entry name" value="WD40_repeat_dom_sf"/>
</dbReference>
<evidence type="ECO:0000256" key="4">
    <source>
        <dbReference type="ARBA" id="ARBA00022490"/>
    </source>
</evidence>
<reference evidence="12 13" key="1">
    <citation type="submission" date="2013-11" db="EMBL/GenBank/DDBJ databases">
        <title>The Damaraland mole rat (Fukomys damarensis) genome and evolution of African mole rats.</title>
        <authorList>
            <person name="Gladyshev V.N."/>
            <person name="Fang X."/>
        </authorList>
    </citation>
    <scope>NUCLEOTIDE SEQUENCE [LARGE SCALE GENOMIC DNA]</scope>
    <source>
        <tissue evidence="12">Liver</tissue>
    </source>
</reference>
<sequence length="658" mass="74418">MYLVCCKLGYADDGRPLFHHVLSAEPHVIPQGFVDNKASELLLAAIELDIHEYKIGHIKMEQNHKQEAKVLKLWCKMEEVALQNECRGPCKEAENSLAEANAKVAKLEQNQVEINTIRTHLQAENSELSYDYEEPQNWLNQILQVKTSMTSQVDDYKRQLNEESKCKVMSVGSYVSSMAHLALIPRRKLAARLQEAEEAAETAQACHVYLEKGKQRLQAKVEDVTTDLEKLQLAQARADTDQRIHEKEEEFEATSFLSFENTKTMSLHQFLLEPITCHAWNRDRTQIALSPNNHEVHIYKKNGSQWVKAHELKEHNGHITGIDWAPKSDRIVTCGADRNAYVWSQKDGVWKPTLVILRINRAATFVKWSPLENKFAVGSGARLISVCYFESENDWWVSKHIKKPIRSTVLSLDWHPNNVLLAAGSCDFKCRVFSAYIKEVDEKPASTPWGSKMPFGQLMSEFGGSGTGGWVHGVSFSASGSRLAWVSHDSTVSVADASKSVQVSTLKTEFLPLLSVSFVSENSVVAAGHDCCPMLFNYDDRGCLTFVSKLDIPKQSIQRNMSAMERFRNMDKRATTEDRNTALETLHQNSITQVSIYEVDKQDCRKFCTTGIDGAMTIWDFKVFLPFRTKLVGDQTPQEEPLSLFPCSLPYHQLPTGD</sequence>
<comment type="similarity">
    <text evidence="3">Belongs to the WD repeat ARPC1 family.</text>
</comment>
<evidence type="ECO:0000313" key="13">
    <source>
        <dbReference type="Proteomes" id="UP000028990"/>
    </source>
</evidence>
<evidence type="ECO:0000256" key="7">
    <source>
        <dbReference type="ARBA" id="ARBA00023203"/>
    </source>
</evidence>
<evidence type="ECO:0000256" key="5">
    <source>
        <dbReference type="ARBA" id="ARBA00022574"/>
    </source>
</evidence>
<feature type="repeat" description="WD" evidence="10">
    <location>
        <begin position="312"/>
        <end position="344"/>
    </location>
</feature>
<keyword evidence="13" id="KW-1185">Reference proteome</keyword>
<name>A0A091D4Z7_FUKDA</name>
<keyword evidence="11" id="KW-0175">Coiled coil</keyword>
<proteinExistence type="inferred from homology"/>
<dbReference type="STRING" id="885580.ENSFDAP00000003453"/>
<evidence type="ECO:0000256" key="1">
    <source>
        <dbReference type="ARBA" id="ARBA00004123"/>
    </source>
</evidence>
<keyword evidence="8" id="KW-0206">Cytoskeleton</keyword>